<protein>
    <submittedName>
        <fullName evidence="2">Uncharacterized protein</fullName>
    </submittedName>
</protein>
<sequence length="70" mass="7558">MVYAVSRSERQRSLGARTEAQRHSGELHLCASVSLCEDAVSADAGDEWAGLTRGCRHTEIVHQSGRGAPH</sequence>
<proteinExistence type="predicted"/>
<dbReference type="AlphaFoldDB" id="A0A6J4LHJ5"/>
<name>A0A6J4LHJ5_9BACT</name>
<reference evidence="2" key="1">
    <citation type="submission" date="2020-02" db="EMBL/GenBank/DDBJ databases">
        <authorList>
            <person name="Meier V. D."/>
        </authorList>
    </citation>
    <scope>NUCLEOTIDE SEQUENCE</scope>
    <source>
        <strain evidence="2">AVDCRST_MAG68</strain>
    </source>
</reference>
<evidence type="ECO:0000256" key="1">
    <source>
        <dbReference type="SAM" id="MobiDB-lite"/>
    </source>
</evidence>
<accession>A0A6J4LHJ5</accession>
<gene>
    <name evidence="2" type="ORF">AVDCRST_MAG68-2391</name>
</gene>
<dbReference type="EMBL" id="CADCTW010000114">
    <property type="protein sequence ID" value="CAA9328974.1"/>
    <property type="molecule type" value="Genomic_DNA"/>
</dbReference>
<organism evidence="2">
    <name type="scientific">uncultured Gemmatimonadota bacterium</name>
    <dbReference type="NCBI Taxonomy" id="203437"/>
    <lineage>
        <taxon>Bacteria</taxon>
        <taxon>Pseudomonadati</taxon>
        <taxon>Gemmatimonadota</taxon>
        <taxon>environmental samples</taxon>
    </lineage>
</organism>
<feature type="region of interest" description="Disordered" evidence="1">
    <location>
        <begin position="1"/>
        <end position="20"/>
    </location>
</feature>
<evidence type="ECO:0000313" key="2">
    <source>
        <dbReference type="EMBL" id="CAA9328974.1"/>
    </source>
</evidence>